<dbReference type="Pfam" id="PF00672">
    <property type="entry name" value="HAMP"/>
    <property type="match status" value="1"/>
</dbReference>
<evidence type="ECO:0000256" key="1">
    <source>
        <dbReference type="ARBA" id="ARBA00022692"/>
    </source>
</evidence>
<dbReference type="PRINTS" id="PR00260">
    <property type="entry name" value="CHEMTRNSDUCR"/>
</dbReference>
<evidence type="ECO:0000259" key="7">
    <source>
        <dbReference type="PROSITE" id="PS50111"/>
    </source>
</evidence>
<evidence type="ECO:0000256" key="3">
    <source>
        <dbReference type="ARBA" id="ARBA00023224"/>
    </source>
</evidence>
<feature type="non-terminal residue" evidence="9">
    <location>
        <position position="449"/>
    </location>
</feature>
<keyword evidence="6" id="KW-0472">Membrane</keyword>
<gene>
    <name evidence="9" type="ORF">G9H71_18540</name>
</gene>
<keyword evidence="3 5" id="KW-0807">Transducer</keyword>
<proteinExistence type="inferred from homology"/>
<dbReference type="EMBL" id="JAANNP010000055">
    <property type="protein sequence ID" value="NHC15783.1"/>
    <property type="molecule type" value="Genomic_DNA"/>
</dbReference>
<evidence type="ECO:0000313" key="10">
    <source>
        <dbReference type="Proteomes" id="UP000800981"/>
    </source>
</evidence>
<reference evidence="9 10" key="1">
    <citation type="submission" date="2020-03" db="EMBL/GenBank/DDBJ databases">
        <title>Two novel Motilibacter sp.</title>
        <authorList>
            <person name="Liu S."/>
        </authorList>
    </citation>
    <scope>NUCLEOTIDE SEQUENCE [LARGE SCALE GENOMIC DNA]</scope>
    <source>
        <strain evidence="9 10">E257</strain>
    </source>
</reference>
<feature type="transmembrane region" description="Helical" evidence="6">
    <location>
        <begin position="20"/>
        <end position="41"/>
    </location>
</feature>
<dbReference type="SMART" id="SM00304">
    <property type="entry name" value="HAMP"/>
    <property type="match status" value="1"/>
</dbReference>
<dbReference type="Pfam" id="PF00015">
    <property type="entry name" value="MCPsignal"/>
    <property type="match status" value="1"/>
</dbReference>
<keyword evidence="2 6" id="KW-1133">Transmembrane helix</keyword>
<dbReference type="SMART" id="SM00283">
    <property type="entry name" value="MA"/>
    <property type="match status" value="1"/>
</dbReference>
<dbReference type="Pfam" id="PF12729">
    <property type="entry name" value="4HB_MCP_1"/>
    <property type="match status" value="1"/>
</dbReference>
<dbReference type="Proteomes" id="UP000800981">
    <property type="component" value="Unassembled WGS sequence"/>
</dbReference>
<dbReference type="PANTHER" id="PTHR32089:SF112">
    <property type="entry name" value="LYSOZYME-LIKE PROTEIN-RELATED"/>
    <property type="match status" value="1"/>
</dbReference>
<protein>
    <submittedName>
        <fullName evidence="9">Methyl-accepting chemotaxis protein</fullName>
    </submittedName>
</protein>
<evidence type="ECO:0000256" key="4">
    <source>
        <dbReference type="ARBA" id="ARBA00029447"/>
    </source>
</evidence>
<evidence type="ECO:0000313" key="9">
    <source>
        <dbReference type="EMBL" id="NHC15783.1"/>
    </source>
</evidence>
<dbReference type="RefSeq" id="WP_166284274.1">
    <property type="nucleotide sequence ID" value="NZ_JAANNP010000055.1"/>
</dbReference>
<evidence type="ECO:0000256" key="5">
    <source>
        <dbReference type="PROSITE-ProRule" id="PRU00284"/>
    </source>
</evidence>
<dbReference type="PROSITE" id="PS50885">
    <property type="entry name" value="HAMP"/>
    <property type="match status" value="1"/>
</dbReference>
<comment type="caution">
    <text evidence="9">The sequence shown here is derived from an EMBL/GenBank/DDBJ whole genome shotgun (WGS) entry which is preliminary data.</text>
</comment>
<dbReference type="InterPro" id="IPR003660">
    <property type="entry name" value="HAMP_dom"/>
</dbReference>
<dbReference type="PROSITE" id="PS50111">
    <property type="entry name" value="CHEMOTAXIS_TRANSDUC_2"/>
    <property type="match status" value="1"/>
</dbReference>
<dbReference type="InterPro" id="IPR024478">
    <property type="entry name" value="HlyB_4HB_MCP"/>
</dbReference>
<evidence type="ECO:0000256" key="2">
    <source>
        <dbReference type="ARBA" id="ARBA00022989"/>
    </source>
</evidence>
<dbReference type="Gene3D" id="1.10.287.950">
    <property type="entry name" value="Methyl-accepting chemotaxis protein"/>
    <property type="match status" value="1"/>
</dbReference>
<organism evidence="9 10">
    <name type="scientific">Motilibacter deserti</name>
    <dbReference type="NCBI Taxonomy" id="2714956"/>
    <lineage>
        <taxon>Bacteria</taxon>
        <taxon>Bacillati</taxon>
        <taxon>Actinomycetota</taxon>
        <taxon>Actinomycetes</taxon>
        <taxon>Motilibacterales</taxon>
        <taxon>Motilibacteraceae</taxon>
        <taxon>Motilibacter</taxon>
    </lineage>
</organism>
<feature type="transmembrane region" description="Helical" evidence="6">
    <location>
        <begin position="194"/>
        <end position="214"/>
    </location>
</feature>
<dbReference type="CDD" id="cd06225">
    <property type="entry name" value="HAMP"/>
    <property type="match status" value="1"/>
</dbReference>
<comment type="similarity">
    <text evidence="4">Belongs to the methyl-accepting chemotaxis (MCP) protein family.</text>
</comment>
<keyword evidence="1 6" id="KW-0812">Transmembrane</keyword>
<name>A0ABX0H301_9ACTN</name>
<evidence type="ECO:0000256" key="6">
    <source>
        <dbReference type="SAM" id="Phobius"/>
    </source>
</evidence>
<dbReference type="SUPFAM" id="SSF58104">
    <property type="entry name" value="Methyl-accepting chemotaxis protein (MCP) signaling domain"/>
    <property type="match status" value="1"/>
</dbReference>
<feature type="domain" description="Methyl-accepting transducer" evidence="7">
    <location>
        <begin position="272"/>
        <end position="449"/>
    </location>
</feature>
<keyword evidence="10" id="KW-1185">Reference proteome</keyword>
<feature type="domain" description="HAMP" evidence="8">
    <location>
        <begin position="215"/>
        <end position="267"/>
    </location>
</feature>
<accession>A0ABX0H301</accession>
<dbReference type="PANTHER" id="PTHR32089">
    <property type="entry name" value="METHYL-ACCEPTING CHEMOTAXIS PROTEIN MCPB"/>
    <property type="match status" value="1"/>
</dbReference>
<dbReference type="InterPro" id="IPR004089">
    <property type="entry name" value="MCPsignal_dom"/>
</dbReference>
<dbReference type="InterPro" id="IPR004090">
    <property type="entry name" value="Chemotax_Me-accpt_rcpt"/>
</dbReference>
<sequence length="449" mass="45991">MSTRATPRGLRSLGVAPKILAAVTVAGLAALLVGVLGLRALGSTADENQRMYEQDVKGVALAQEMRFQMMTVRFNVVNQTNAKTDADREKYVQGRDAAAETLRAVGQQYLDETSPSAKDKELLAAALENVDAYFDIVNGLATATAEEQAAAVQQIPAITAGIVDNLDELNKARQAEAAATAKASAEHYSSTRTTLIAVLVVGLLLAVFVGISIARSVTRPLSRVREAAVRLAGGDLTQPTGVQQDDEVGQTAAALDSALESLRGVMGAVVTSADAVAAASAELSASSSRIAASAEETSAQSGVVSATASEVSSSVQTVAAGAEQMGASIREIALNTNEAARVAGEAVGVAESTTHMISKLGASSAEIGNVIKVITSIAEQTNLLALNATIEAARAGEAGKGFAVVAGEVKDLAQETGRATEDIHKRVQAIQEDTANAVEAIGEIAAIIA</sequence>
<evidence type="ECO:0000259" key="8">
    <source>
        <dbReference type="PROSITE" id="PS50885"/>
    </source>
</evidence>